<evidence type="ECO:0000313" key="3">
    <source>
        <dbReference type="Proteomes" id="UP000230340"/>
    </source>
</evidence>
<dbReference type="Gene3D" id="3.60.9.10">
    <property type="entry name" value="Aldehyde ferredoxin oxidoreductase, N-terminal domain"/>
    <property type="match status" value="1"/>
</dbReference>
<comment type="caution">
    <text evidence="2">The sequence shown here is derived from an EMBL/GenBank/DDBJ whole genome shotgun (WGS) entry which is preliminary data.</text>
</comment>
<evidence type="ECO:0000259" key="1">
    <source>
        <dbReference type="SMART" id="SM00790"/>
    </source>
</evidence>
<feature type="domain" description="Aldehyde ferredoxin oxidoreductase N-terminal" evidence="1">
    <location>
        <begin position="5"/>
        <end position="180"/>
    </location>
</feature>
<dbReference type="AlphaFoldDB" id="A0A2H0XD12"/>
<dbReference type="SUPFAM" id="SSF56228">
    <property type="entry name" value="Aldehyde ferredoxin oxidoreductase, N-terminal domain"/>
    <property type="match status" value="1"/>
</dbReference>
<dbReference type="PANTHER" id="PTHR30038:SF8">
    <property type="entry name" value="ALDEHYDE FERREDOXIN OXIDOREDUCTASE"/>
    <property type="match status" value="1"/>
</dbReference>
<protein>
    <recommendedName>
        <fullName evidence="1">Aldehyde ferredoxin oxidoreductase N-terminal domain-containing protein</fullName>
    </recommendedName>
</protein>
<sequence>MNANYKTVLYANLDKAECSVKIHTDLNHYIGGMAQGMAITLNGARNFPITFNIGPLSGIFPFASKTAVVYLKEDGALGESYGGGRLALVMKMAGLDALVFTGKSQVPLGLLLKNTESSFVVLDKKSKLEKFKKEGFSGKRSLVEFSKNTLIDSYFSFGDEDLGKTARGKNLVAIMISGTKSYKIANPQYFERLYFGILSKPKELAVSFMGFKSCGGCPAGCRFSKAGEDSKNSAVLPRCLVSCQYAAHIYKDVPRVFSILESLGYHYNHDDLEQIAGQVGKLRARFK</sequence>
<dbReference type="EMBL" id="PEYT01000031">
    <property type="protein sequence ID" value="PIS22816.1"/>
    <property type="molecule type" value="Genomic_DNA"/>
</dbReference>
<dbReference type="GO" id="GO:0051536">
    <property type="term" value="F:iron-sulfur cluster binding"/>
    <property type="evidence" value="ECO:0007669"/>
    <property type="project" value="InterPro"/>
</dbReference>
<name>A0A2H0XD12_UNCKA</name>
<dbReference type="InterPro" id="IPR051919">
    <property type="entry name" value="W-dependent_AOR"/>
</dbReference>
<accession>A0A2H0XD12</accession>
<dbReference type="PANTHER" id="PTHR30038">
    <property type="entry name" value="ALDEHYDE FERREDOXIN OXIDOREDUCTASE"/>
    <property type="match status" value="1"/>
</dbReference>
<reference evidence="3" key="1">
    <citation type="submission" date="2017-09" db="EMBL/GenBank/DDBJ databases">
        <title>Depth-based differentiation of microbial function through sediment-hosted aquifers and enrichment of novel symbionts in the deep terrestrial subsurface.</title>
        <authorList>
            <person name="Probst A.J."/>
            <person name="Ladd B."/>
            <person name="Jarett J.K."/>
            <person name="Geller-Mcgrath D.E."/>
            <person name="Sieber C.M.K."/>
            <person name="Emerson J.B."/>
            <person name="Anantharaman K."/>
            <person name="Thomas B.C."/>
            <person name="Malmstrom R."/>
            <person name="Stieglmeier M."/>
            <person name="Klingl A."/>
            <person name="Woyke T."/>
            <person name="Ryan C.M."/>
            <person name="Banfield J.F."/>
        </authorList>
    </citation>
    <scope>NUCLEOTIDE SEQUENCE [LARGE SCALE GENOMIC DNA]</scope>
</reference>
<evidence type="ECO:0000313" key="2">
    <source>
        <dbReference type="EMBL" id="PIS22816.1"/>
    </source>
</evidence>
<gene>
    <name evidence="2" type="ORF">COT49_03445</name>
</gene>
<dbReference type="InterPro" id="IPR013983">
    <property type="entry name" value="Ald_Fedxn_OxRdtase_N"/>
</dbReference>
<dbReference type="SMART" id="SM00790">
    <property type="entry name" value="AFOR_N"/>
    <property type="match status" value="1"/>
</dbReference>
<proteinExistence type="predicted"/>
<dbReference type="Proteomes" id="UP000230340">
    <property type="component" value="Unassembled WGS sequence"/>
</dbReference>
<dbReference type="GO" id="GO:0016625">
    <property type="term" value="F:oxidoreductase activity, acting on the aldehyde or oxo group of donors, iron-sulfur protein as acceptor"/>
    <property type="evidence" value="ECO:0007669"/>
    <property type="project" value="InterPro"/>
</dbReference>
<dbReference type="Pfam" id="PF02730">
    <property type="entry name" value="AFOR_N"/>
    <property type="match status" value="1"/>
</dbReference>
<dbReference type="InterPro" id="IPR036503">
    <property type="entry name" value="Ald_Fedxn_OxRdtase_N_sf"/>
</dbReference>
<organism evidence="2 3">
    <name type="scientific">candidate division WWE3 bacterium CG08_land_8_20_14_0_20_40_13</name>
    <dbReference type="NCBI Taxonomy" id="1975084"/>
    <lineage>
        <taxon>Bacteria</taxon>
        <taxon>Katanobacteria</taxon>
    </lineage>
</organism>